<name>A0A2S1R078_9FLAO</name>
<evidence type="ECO:0000256" key="1">
    <source>
        <dbReference type="SAM" id="Phobius"/>
    </source>
</evidence>
<gene>
    <name evidence="2" type="ORF">HYN59_12950</name>
</gene>
<keyword evidence="1" id="KW-0472">Membrane</keyword>
<reference evidence="2 3" key="1">
    <citation type="submission" date="2018-04" db="EMBL/GenBank/DDBJ databases">
        <title>Genome sequencing of Flavobacterium sp. HYN0059.</title>
        <authorList>
            <person name="Yi H."/>
            <person name="Baek C."/>
        </authorList>
    </citation>
    <scope>NUCLEOTIDE SEQUENCE [LARGE SCALE GENOMIC DNA]</scope>
    <source>
        <strain evidence="2 3">HYN0059</strain>
    </source>
</reference>
<dbReference type="EMBL" id="CP029186">
    <property type="protein sequence ID" value="AWH85959.1"/>
    <property type="molecule type" value="Genomic_DNA"/>
</dbReference>
<dbReference type="KEGG" id="falb:HYN59_12950"/>
<evidence type="ECO:0000313" key="2">
    <source>
        <dbReference type="EMBL" id="AWH85959.1"/>
    </source>
</evidence>
<sequence>MITGYLFMNDFNFDNISFSNYLITTLAILLSSCIAVGCVVWLLSQKRKSYYKGIMTIRQYYDYKSAR</sequence>
<proteinExistence type="predicted"/>
<feature type="transmembrane region" description="Helical" evidence="1">
    <location>
        <begin position="20"/>
        <end position="43"/>
    </location>
</feature>
<dbReference type="Proteomes" id="UP000244929">
    <property type="component" value="Chromosome"/>
</dbReference>
<dbReference type="AlphaFoldDB" id="A0A2S1R078"/>
<evidence type="ECO:0000313" key="3">
    <source>
        <dbReference type="Proteomes" id="UP000244929"/>
    </source>
</evidence>
<protein>
    <submittedName>
        <fullName evidence="2">Uncharacterized protein</fullName>
    </submittedName>
</protein>
<keyword evidence="3" id="KW-1185">Reference proteome</keyword>
<keyword evidence="1" id="KW-1133">Transmembrane helix</keyword>
<keyword evidence="1" id="KW-0812">Transmembrane</keyword>
<organism evidence="2 3">
    <name type="scientific">Flavobacterium album</name>
    <dbReference type="NCBI Taxonomy" id="2175091"/>
    <lineage>
        <taxon>Bacteria</taxon>
        <taxon>Pseudomonadati</taxon>
        <taxon>Bacteroidota</taxon>
        <taxon>Flavobacteriia</taxon>
        <taxon>Flavobacteriales</taxon>
        <taxon>Flavobacteriaceae</taxon>
        <taxon>Flavobacterium</taxon>
    </lineage>
</organism>
<accession>A0A2S1R078</accession>